<dbReference type="PRINTS" id="PR00205">
    <property type="entry name" value="CADHERIN"/>
</dbReference>
<evidence type="ECO:0000256" key="6">
    <source>
        <dbReference type="ARBA" id="ARBA00022989"/>
    </source>
</evidence>
<evidence type="ECO:0000313" key="11">
    <source>
        <dbReference type="Proteomes" id="UP000678393"/>
    </source>
</evidence>
<dbReference type="GO" id="GO:0005911">
    <property type="term" value="C:cell-cell junction"/>
    <property type="evidence" value="ECO:0007669"/>
    <property type="project" value="TreeGrafter"/>
</dbReference>
<evidence type="ECO:0000256" key="4">
    <source>
        <dbReference type="ARBA" id="ARBA00022837"/>
    </source>
</evidence>
<evidence type="ECO:0000256" key="8">
    <source>
        <dbReference type="PROSITE-ProRule" id="PRU00043"/>
    </source>
</evidence>
<protein>
    <recommendedName>
        <fullName evidence="9">Cadherin domain-containing protein</fullName>
    </recommendedName>
</protein>
<dbReference type="SMART" id="SM00112">
    <property type="entry name" value="CA"/>
    <property type="match status" value="1"/>
</dbReference>
<feature type="domain" description="Cadherin" evidence="9">
    <location>
        <begin position="16"/>
        <end position="90"/>
    </location>
</feature>
<evidence type="ECO:0000256" key="7">
    <source>
        <dbReference type="ARBA" id="ARBA00023136"/>
    </source>
</evidence>
<evidence type="ECO:0000313" key="10">
    <source>
        <dbReference type="EMBL" id="CAG5132925.1"/>
    </source>
</evidence>
<keyword evidence="2" id="KW-0812">Transmembrane</keyword>
<dbReference type="OrthoDB" id="6252479at2759"/>
<evidence type="ECO:0000256" key="5">
    <source>
        <dbReference type="ARBA" id="ARBA00022889"/>
    </source>
</evidence>
<accession>A0A8S3ZZ21</accession>
<dbReference type="Gene3D" id="2.60.40.60">
    <property type="entry name" value="Cadherins"/>
    <property type="match status" value="2"/>
</dbReference>
<dbReference type="CDD" id="cd11304">
    <property type="entry name" value="Cadherin_repeat"/>
    <property type="match status" value="2"/>
</dbReference>
<evidence type="ECO:0000256" key="1">
    <source>
        <dbReference type="ARBA" id="ARBA00004370"/>
    </source>
</evidence>
<evidence type="ECO:0000256" key="3">
    <source>
        <dbReference type="ARBA" id="ARBA00022737"/>
    </source>
</evidence>
<keyword evidence="5" id="KW-0130">Cell adhesion</keyword>
<reference evidence="10" key="1">
    <citation type="submission" date="2021-04" db="EMBL/GenBank/DDBJ databases">
        <authorList>
            <consortium name="Molecular Ecology Group"/>
        </authorList>
    </citation>
    <scope>NUCLEOTIDE SEQUENCE</scope>
</reference>
<dbReference type="InterPro" id="IPR015919">
    <property type="entry name" value="Cadherin-like_sf"/>
</dbReference>
<dbReference type="Proteomes" id="UP000678393">
    <property type="component" value="Unassembled WGS sequence"/>
</dbReference>
<sequence>VGSILAVVKAISAAPVTYSIVPGFASGPTEPALFSVDEAGQLRLLRRLDRETASSHTLFIRAETDTTPPLVDYMEINIQVRDVNDNMPLFTCSPYIVTIPEDAEPQHSIIQLQASDRDHEAQPLSFSFSQGMSDMASIFSINPVTGWIVLLTQLDREKQDFYNLT</sequence>
<gene>
    <name evidence="10" type="ORF">CUNI_LOCUS18483</name>
</gene>
<dbReference type="PANTHER" id="PTHR24025:SF31">
    <property type="entry name" value="NEURAL-CADHERIN"/>
    <property type="match status" value="1"/>
</dbReference>
<feature type="non-terminal residue" evidence="10">
    <location>
        <position position="165"/>
    </location>
</feature>
<keyword evidence="7" id="KW-0472">Membrane</keyword>
<keyword evidence="6" id="KW-1133">Transmembrane helix</keyword>
<dbReference type="Pfam" id="PF00028">
    <property type="entry name" value="Cadherin"/>
    <property type="match status" value="2"/>
</dbReference>
<evidence type="ECO:0000256" key="2">
    <source>
        <dbReference type="ARBA" id="ARBA00022692"/>
    </source>
</evidence>
<keyword evidence="3" id="KW-0677">Repeat</keyword>
<name>A0A8S3ZZ21_9EUPU</name>
<comment type="subcellular location">
    <subcellularLocation>
        <location evidence="1">Membrane</location>
    </subcellularLocation>
</comment>
<organism evidence="10 11">
    <name type="scientific">Candidula unifasciata</name>
    <dbReference type="NCBI Taxonomy" id="100452"/>
    <lineage>
        <taxon>Eukaryota</taxon>
        <taxon>Metazoa</taxon>
        <taxon>Spiralia</taxon>
        <taxon>Lophotrochozoa</taxon>
        <taxon>Mollusca</taxon>
        <taxon>Gastropoda</taxon>
        <taxon>Heterobranchia</taxon>
        <taxon>Euthyneura</taxon>
        <taxon>Panpulmonata</taxon>
        <taxon>Eupulmonata</taxon>
        <taxon>Stylommatophora</taxon>
        <taxon>Helicina</taxon>
        <taxon>Helicoidea</taxon>
        <taxon>Geomitridae</taxon>
        <taxon>Candidula</taxon>
    </lineage>
</organism>
<dbReference type="PROSITE" id="PS00232">
    <property type="entry name" value="CADHERIN_1"/>
    <property type="match status" value="1"/>
</dbReference>
<dbReference type="InterPro" id="IPR050971">
    <property type="entry name" value="Cadherin-domain_protein"/>
</dbReference>
<dbReference type="InterPro" id="IPR002126">
    <property type="entry name" value="Cadherin-like_dom"/>
</dbReference>
<dbReference type="GO" id="GO:0007156">
    <property type="term" value="P:homophilic cell adhesion via plasma membrane adhesion molecules"/>
    <property type="evidence" value="ECO:0007669"/>
    <property type="project" value="InterPro"/>
</dbReference>
<dbReference type="AlphaFoldDB" id="A0A8S3ZZ21"/>
<feature type="non-terminal residue" evidence="10">
    <location>
        <position position="1"/>
    </location>
</feature>
<comment type="caution">
    <text evidence="10">The sequence shown here is derived from an EMBL/GenBank/DDBJ whole genome shotgun (WGS) entry which is preliminary data.</text>
</comment>
<dbReference type="PROSITE" id="PS50268">
    <property type="entry name" value="CADHERIN_2"/>
    <property type="match status" value="2"/>
</dbReference>
<dbReference type="GO" id="GO:0005509">
    <property type="term" value="F:calcium ion binding"/>
    <property type="evidence" value="ECO:0007669"/>
    <property type="project" value="UniProtKB-UniRule"/>
</dbReference>
<feature type="domain" description="Cadherin" evidence="9">
    <location>
        <begin position="91"/>
        <end position="165"/>
    </location>
</feature>
<keyword evidence="4 8" id="KW-0106">Calcium</keyword>
<evidence type="ECO:0000259" key="9">
    <source>
        <dbReference type="PROSITE" id="PS50268"/>
    </source>
</evidence>
<dbReference type="PANTHER" id="PTHR24025">
    <property type="entry name" value="DESMOGLEIN FAMILY MEMBER"/>
    <property type="match status" value="1"/>
</dbReference>
<dbReference type="InterPro" id="IPR020894">
    <property type="entry name" value="Cadherin_CS"/>
</dbReference>
<dbReference type="SUPFAM" id="SSF49313">
    <property type="entry name" value="Cadherin-like"/>
    <property type="match status" value="2"/>
</dbReference>
<keyword evidence="11" id="KW-1185">Reference proteome</keyword>
<dbReference type="GO" id="GO:0005886">
    <property type="term" value="C:plasma membrane"/>
    <property type="evidence" value="ECO:0007669"/>
    <property type="project" value="InterPro"/>
</dbReference>
<proteinExistence type="predicted"/>
<dbReference type="EMBL" id="CAJHNH020005764">
    <property type="protein sequence ID" value="CAG5132925.1"/>
    <property type="molecule type" value="Genomic_DNA"/>
</dbReference>